<proteinExistence type="predicted"/>
<accession>A0A6F8T9X2</accession>
<dbReference type="Proteomes" id="UP000502894">
    <property type="component" value="Chromosome"/>
</dbReference>
<evidence type="ECO:0000313" key="1">
    <source>
        <dbReference type="EMBL" id="BCA97148.1"/>
    </source>
</evidence>
<name>A0A6F8T9X2_9GAMM</name>
<keyword evidence="2" id="KW-1185">Reference proteome</keyword>
<dbReference type="RefSeq" id="WP_173238368.1">
    <property type="nucleotide sequence ID" value="NZ_AP022839.1"/>
</dbReference>
<dbReference type="EMBL" id="AP022839">
    <property type="protein sequence ID" value="BCA97148.1"/>
    <property type="molecule type" value="Genomic_DNA"/>
</dbReference>
<evidence type="ECO:0000313" key="2">
    <source>
        <dbReference type="Proteomes" id="UP000502894"/>
    </source>
</evidence>
<reference evidence="1" key="1">
    <citation type="journal article" date="2020" name="Microbiol. Resour. Announc.">
        <title>Complete Genome Sequence of Novel Psychrotolerant Legionella Strain TUM19329, Isolated from Antarctic Lake Sediment.</title>
        <authorList>
            <person name="Shimada S."/>
            <person name="Nakai R."/>
            <person name="Aoki K."/>
            <person name="Shimoeda N."/>
            <person name="Ohno G."/>
            <person name="Miyazaki Y."/>
            <person name="Kudoh S."/>
            <person name="Imura S."/>
            <person name="Watanabe K."/>
            <person name="Ishii Y."/>
            <person name="Tateda K."/>
        </authorList>
    </citation>
    <scope>NUCLEOTIDE SEQUENCE [LARGE SCALE GENOMIC DNA]</scope>
    <source>
        <strain evidence="1">TUM19329</strain>
    </source>
</reference>
<gene>
    <name evidence="1" type="ORF">TUM19329_35090</name>
</gene>
<dbReference type="AlphaFoldDB" id="A0A6F8T9X2"/>
<dbReference type="KEGG" id="lant:TUM19329_35090"/>
<sequence length="867" mass="99434">MGIPKKGLRRNHLQDLTAGQAIDGSHPIIRVKFIDDGNAKIGYFKELEPKNHYPELLAKISVGTSHLQRLFLGKNCAEERLVFNDNDELVGTLSIAIDGFRPFNYSSEAAPLDPSVKEQVVPSTKTLLEKKHVEAAFAFWFGDNDDGHPHNNGFAGDASVILDFDMFFYWFTILMKEPRPVVGVPKKSIALSVRDWEGFPNVKDSKPYHWFTFLHPGQESLPLQSTLLTRILPKNYADPTQFEQLAHESEAHEQKFAVAMRALLTYQPEATRKRLTELFGDMTLNYTSLDETDLGLRLAYEKAYPELCNETTNSKPFVEFLLNMYQKHYDNLYRVVVFYMGCENNGYGVSLPATCTALYRKPSFYRKIEEWVKTQNETLYSKDDSSIKYDLPELQKRYHQIWRDAHAPTVKELLHSCYQLTNKVLFQVSSQVVVAEVEGKKPTDDNLTSAWEMINAMPELSKSKIEPLILVDKESKFREGLLLLVEFANTFHALTKNYYEKERKDLTEEDNLSFATQLKQLYDKFDLPLRKSLFHTTTHAAEFNRISILLKQFTEQVNFQLHLTTTDEQMKAVINSTAPKEVLPHTDDSVIKQYNDSLFLWAKGLKPEEFSGYINDIIDAHYAPYVSALSKRQRTQPVKDYLLASQDESGDNRLAHIFSSGTVETGELNQLLIQHLTRHMLQSYPLPSVCNAIREGAFKKDVLLYTAATVSFAKNDKRFVHLYCDEGVKLFYKSVYDWVDSLPQKKFKGIINSALHDYEEKLWWGTSRRSEVEGYFKTSTSQAQILAMIFLKGEKTSTLNEKLFQKIIAGMKSEINRDEKKQKLPGNRLIMQFNPAEDVTIYEVLKTYAIGPSHKQGSVTTTSSLVH</sequence>
<organism evidence="1 2">
    <name type="scientific">Legionella antarctica</name>
    <dbReference type="NCBI Taxonomy" id="2708020"/>
    <lineage>
        <taxon>Bacteria</taxon>
        <taxon>Pseudomonadati</taxon>
        <taxon>Pseudomonadota</taxon>
        <taxon>Gammaproteobacteria</taxon>
        <taxon>Legionellales</taxon>
        <taxon>Legionellaceae</taxon>
        <taxon>Legionella</taxon>
    </lineage>
</organism>
<protein>
    <submittedName>
        <fullName evidence="1">Uncharacterized protein</fullName>
    </submittedName>
</protein>